<keyword evidence="8 9" id="KW-0131">Cell cycle</keyword>
<keyword evidence="13" id="KW-1185">Reference proteome</keyword>
<dbReference type="SUPFAM" id="SSF56349">
    <property type="entry name" value="DNA breaking-rejoining enzymes"/>
    <property type="match status" value="1"/>
</dbReference>
<dbReference type="InterPro" id="IPR023009">
    <property type="entry name" value="Tyrosine_recombinase_XerC/XerD"/>
</dbReference>
<keyword evidence="4 9" id="KW-0159">Chromosome partition</keyword>
<dbReference type="Proteomes" id="UP000567922">
    <property type="component" value="Unassembled WGS sequence"/>
</dbReference>
<evidence type="ECO:0000256" key="7">
    <source>
        <dbReference type="ARBA" id="ARBA00023172"/>
    </source>
</evidence>
<dbReference type="InterPro" id="IPR010998">
    <property type="entry name" value="Integrase_recombinase_N"/>
</dbReference>
<comment type="subunit">
    <text evidence="9">Forms a cyclic heterotetrameric complex composed of two molecules of XerC and two molecules of XerD.</text>
</comment>
<dbReference type="EMBL" id="JACHWS010000003">
    <property type="protein sequence ID" value="MBB3038613.1"/>
    <property type="molecule type" value="Genomic_DNA"/>
</dbReference>
<dbReference type="InterPro" id="IPR044068">
    <property type="entry name" value="CB"/>
</dbReference>
<feature type="active site" description="O-(3'-phospho-DNA)-tyrosine intermediate" evidence="9">
    <location>
        <position position="299"/>
    </location>
</feature>
<dbReference type="InterPro" id="IPR050090">
    <property type="entry name" value="Tyrosine_recombinase_XerCD"/>
</dbReference>
<dbReference type="GO" id="GO:0005737">
    <property type="term" value="C:cytoplasm"/>
    <property type="evidence" value="ECO:0007669"/>
    <property type="project" value="UniProtKB-SubCell"/>
</dbReference>
<dbReference type="InterPro" id="IPR004107">
    <property type="entry name" value="Integrase_SAM-like_N"/>
</dbReference>
<comment type="caution">
    <text evidence="12">The sequence shown here is derived from an EMBL/GenBank/DDBJ whole genome shotgun (WGS) entry which is preliminary data.</text>
</comment>
<organism evidence="12 13">
    <name type="scientific">Hoyosella altamirensis</name>
    <dbReference type="NCBI Taxonomy" id="616997"/>
    <lineage>
        <taxon>Bacteria</taxon>
        <taxon>Bacillati</taxon>
        <taxon>Actinomycetota</taxon>
        <taxon>Actinomycetes</taxon>
        <taxon>Mycobacteriales</taxon>
        <taxon>Hoyosellaceae</taxon>
        <taxon>Hoyosella</taxon>
    </lineage>
</organism>
<dbReference type="CDD" id="cd00798">
    <property type="entry name" value="INT_XerDC_C"/>
    <property type="match status" value="1"/>
</dbReference>
<dbReference type="InterPro" id="IPR013762">
    <property type="entry name" value="Integrase-like_cat_sf"/>
</dbReference>
<evidence type="ECO:0000313" key="13">
    <source>
        <dbReference type="Proteomes" id="UP000567922"/>
    </source>
</evidence>
<dbReference type="PANTHER" id="PTHR30349">
    <property type="entry name" value="PHAGE INTEGRASE-RELATED"/>
    <property type="match status" value="1"/>
</dbReference>
<feature type="domain" description="Core-binding (CB)" evidence="11">
    <location>
        <begin position="12"/>
        <end position="99"/>
    </location>
</feature>
<keyword evidence="5 9" id="KW-0229">DNA integration</keyword>
<dbReference type="InterPro" id="IPR002104">
    <property type="entry name" value="Integrase_catalytic"/>
</dbReference>
<evidence type="ECO:0000256" key="3">
    <source>
        <dbReference type="ARBA" id="ARBA00022618"/>
    </source>
</evidence>
<evidence type="ECO:0000256" key="2">
    <source>
        <dbReference type="ARBA" id="ARBA00022490"/>
    </source>
</evidence>
<dbReference type="InterPro" id="IPR011010">
    <property type="entry name" value="DNA_brk_join_enz"/>
</dbReference>
<dbReference type="HAMAP" id="MF_01808">
    <property type="entry name" value="Recomb_XerC_XerD"/>
    <property type="match status" value="1"/>
</dbReference>
<evidence type="ECO:0000313" key="12">
    <source>
        <dbReference type="EMBL" id="MBB3038613.1"/>
    </source>
</evidence>
<feature type="active site" evidence="9">
    <location>
        <position position="267"/>
    </location>
</feature>
<comment type="similarity">
    <text evidence="9">Belongs to the 'phage' integrase family. XerC subfamily.</text>
</comment>
<dbReference type="PROSITE" id="PS51900">
    <property type="entry name" value="CB"/>
    <property type="match status" value="1"/>
</dbReference>
<dbReference type="Pfam" id="PF00589">
    <property type="entry name" value="Phage_integrase"/>
    <property type="match status" value="1"/>
</dbReference>
<feature type="active site" evidence="9">
    <location>
        <position position="290"/>
    </location>
</feature>
<dbReference type="GO" id="GO:0006313">
    <property type="term" value="P:DNA transposition"/>
    <property type="evidence" value="ECO:0007669"/>
    <property type="project" value="UniProtKB-UniRule"/>
</dbReference>
<dbReference type="Gene3D" id="1.10.443.10">
    <property type="entry name" value="Intergrase catalytic core"/>
    <property type="match status" value="1"/>
</dbReference>
<dbReference type="PROSITE" id="PS51898">
    <property type="entry name" value="TYR_RECOMBINASE"/>
    <property type="match status" value="1"/>
</dbReference>
<evidence type="ECO:0000259" key="10">
    <source>
        <dbReference type="PROSITE" id="PS51898"/>
    </source>
</evidence>
<evidence type="ECO:0000256" key="4">
    <source>
        <dbReference type="ARBA" id="ARBA00022829"/>
    </source>
</evidence>
<dbReference type="GO" id="GO:0051301">
    <property type="term" value="P:cell division"/>
    <property type="evidence" value="ECO:0007669"/>
    <property type="project" value="UniProtKB-KW"/>
</dbReference>
<evidence type="ECO:0000256" key="9">
    <source>
        <dbReference type="HAMAP-Rule" id="MF_01808"/>
    </source>
</evidence>
<keyword evidence="7 9" id="KW-0233">DNA recombination</keyword>
<dbReference type="Pfam" id="PF02899">
    <property type="entry name" value="Phage_int_SAM_1"/>
    <property type="match status" value="1"/>
</dbReference>
<dbReference type="GO" id="GO:0003677">
    <property type="term" value="F:DNA binding"/>
    <property type="evidence" value="ECO:0007669"/>
    <property type="project" value="UniProtKB-UniRule"/>
</dbReference>
<feature type="active site" evidence="9">
    <location>
        <position position="169"/>
    </location>
</feature>
<feature type="domain" description="Tyr recombinase" evidence="10">
    <location>
        <begin position="120"/>
        <end position="312"/>
    </location>
</feature>
<sequence length="318" mass="34922">MAAQDDTAQLPEEYERVLRTFEEHLRLRKGRSEHTIRAYRSDVRSLLAHLCADPGRGSLTDLDLRVLRSWQAAQSASGIARSTLARRASSVKTFTAWAQHVGLIADDPAARLQSPRPYRELPAVLRKEQAASALDQAKKRAEDRTDGSADAIEIRDQLIVELLYSCGIRVGELCGLDVADLDLGNNVLRVLGKGNKERVVPFGRPARDALDTWLREGRPLLALPASGDALLLGKRGRRLDQRQARRAVHRVLSAAGDVPDLGPHGLRHSAATHLLEGGADLRVVQELLGHASLATTQLYTHVSIGRLRAVHEQAHPRA</sequence>
<dbReference type="PANTHER" id="PTHR30349:SF77">
    <property type="entry name" value="TYROSINE RECOMBINASE XERC"/>
    <property type="match status" value="1"/>
</dbReference>
<keyword evidence="3 9" id="KW-0132">Cell division</keyword>
<feature type="active site" evidence="9">
    <location>
        <position position="193"/>
    </location>
</feature>
<gene>
    <name evidence="9" type="primary">xerC</name>
    <name evidence="12" type="ORF">FHU29_003082</name>
</gene>
<dbReference type="AlphaFoldDB" id="A0A839RRN1"/>
<dbReference type="GO" id="GO:0007059">
    <property type="term" value="P:chromosome segregation"/>
    <property type="evidence" value="ECO:0007669"/>
    <property type="project" value="UniProtKB-UniRule"/>
</dbReference>
<evidence type="ECO:0000256" key="1">
    <source>
        <dbReference type="ARBA" id="ARBA00004496"/>
    </source>
</evidence>
<proteinExistence type="inferred from homology"/>
<comment type="function">
    <text evidence="9">Site-specific tyrosine recombinase, which acts by catalyzing the cutting and rejoining of the recombining DNA molecules. The XerC-XerD complex is essential to convert dimers of the bacterial chromosome into monomers to permit their segregation at cell division. It also contributes to the segregational stability of plasmids.</text>
</comment>
<keyword evidence="6 9" id="KW-0238">DNA-binding</keyword>
<evidence type="ECO:0000256" key="5">
    <source>
        <dbReference type="ARBA" id="ARBA00022908"/>
    </source>
</evidence>
<feature type="active site" evidence="9">
    <location>
        <position position="264"/>
    </location>
</feature>
<name>A0A839RRN1_9ACTN</name>
<evidence type="ECO:0000259" key="11">
    <source>
        <dbReference type="PROSITE" id="PS51900"/>
    </source>
</evidence>
<evidence type="ECO:0000256" key="6">
    <source>
        <dbReference type="ARBA" id="ARBA00023125"/>
    </source>
</evidence>
<dbReference type="GO" id="GO:0009037">
    <property type="term" value="F:tyrosine-based site-specific recombinase activity"/>
    <property type="evidence" value="ECO:0007669"/>
    <property type="project" value="UniProtKB-UniRule"/>
</dbReference>
<evidence type="ECO:0000256" key="8">
    <source>
        <dbReference type="ARBA" id="ARBA00023306"/>
    </source>
</evidence>
<dbReference type="Gene3D" id="1.10.150.130">
    <property type="match status" value="1"/>
</dbReference>
<protein>
    <recommendedName>
        <fullName evidence="9">Tyrosine recombinase XerC</fullName>
    </recommendedName>
</protein>
<keyword evidence="2 9" id="KW-0963">Cytoplasm</keyword>
<accession>A0A839RRN1</accession>
<comment type="subcellular location">
    <subcellularLocation>
        <location evidence="1 9">Cytoplasm</location>
    </subcellularLocation>
</comment>
<reference evidence="12 13" key="1">
    <citation type="submission" date="2020-08" db="EMBL/GenBank/DDBJ databases">
        <title>Sequencing the genomes of 1000 actinobacteria strains.</title>
        <authorList>
            <person name="Klenk H.-P."/>
        </authorList>
    </citation>
    <scope>NUCLEOTIDE SEQUENCE [LARGE SCALE GENOMIC DNA]</scope>
    <source>
        <strain evidence="12 13">DSM 45258</strain>
    </source>
</reference>